<dbReference type="PANTHER" id="PTHR22699">
    <property type="entry name" value="THIOREDOXIN DOMAIN-CONTAINING PROTEIN 16"/>
    <property type="match status" value="1"/>
</dbReference>
<proteinExistence type="predicted"/>
<comment type="caution">
    <text evidence="2">The sequence shown here is derived from an EMBL/GenBank/DDBJ whole genome shotgun (WGS) entry which is preliminary data.</text>
</comment>
<accession>A0A6A5H4L1</accession>
<dbReference type="AlphaFoldDB" id="A0A6A5H4L1"/>
<dbReference type="EMBL" id="WUAV01000003">
    <property type="protein sequence ID" value="KAF1761911.1"/>
    <property type="molecule type" value="Genomic_DNA"/>
</dbReference>
<sequence>MMGIKPPGPPSGPSPPGKLPDGDEGWDYDETAAPGIVPEPHYIQSTYIYRSPNVQEKTFSSRVVNVLKDIRTRLAKSARLTLENENIECSSPTDHYRCQEYAATGTWNYLIVEDQQKGAITYTFDRKYNEKNDGTIEMALLDAFSRHSPSSLIAFASQEAEKEVGYIRALTVQEMDSLSGKPGHRPISLEKFGPNELNLLEPALLEVRTGSELKLTSESLKRIDSRKEFDKLLDEYKYVFILFWTSSELFLSRDLDQKVYKRNIYQFPPFIN</sequence>
<protein>
    <submittedName>
        <fullName evidence="2">Uncharacterized protein</fullName>
    </submittedName>
</protein>
<name>A0A6A5H4L1_CAERE</name>
<reference evidence="2 3" key="1">
    <citation type="submission" date="2019-12" db="EMBL/GenBank/DDBJ databases">
        <title>Chromosome-level assembly of the Caenorhabditis remanei genome.</title>
        <authorList>
            <person name="Teterina A.A."/>
            <person name="Willis J.H."/>
            <person name="Phillips P.C."/>
        </authorList>
    </citation>
    <scope>NUCLEOTIDE SEQUENCE [LARGE SCALE GENOMIC DNA]</scope>
    <source>
        <strain evidence="2 3">PX506</strain>
        <tissue evidence="2">Whole organism</tissue>
    </source>
</reference>
<dbReference type="KEGG" id="crq:GCK72_010170"/>
<dbReference type="CTD" id="9802755"/>
<feature type="region of interest" description="Disordered" evidence="1">
    <location>
        <begin position="1"/>
        <end position="35"/>
    </location>
</feature>
<evidence type="ECO:0000256" key="1">
    <source>
        <dbReference type="SAM" id="MobiDB-lite"/>
    </source>
</evidence>
<dbReference type="InterPro" id="IPR040090">
    <property type="entry name" value="TXNDC16"/>
</dbReference>
<dbReference type="PANTHER" id="PTHR22699:SF1">
    <property type="entry name" value="THIOREDOXIN DOMAIN-CONTAINING PROTEIN 16"/>
    <property type="match status" value="1"/>
</dbReference>
<gene>
    <name evidence="2" type="ORF">GCK72_010170</name>
</gene>
<feature type="compositionally biased region" description="Pro residues" evidence="1">
    <location>
        <begin position="1"/>
        <end position="18"/>
    </location>
</feature>
<dbReference type="Proteomes" id="UP000483820">
    <property type="component" value="Chromosome III"/>
</dbReference>
<evidence type="ECO:0000313" key="3">
    <source>
        <dbReference type="Proteomes" id="UP000483820"/>
    </source>
</evidence>
<dbReference type="RefSeq" id="XP_053587300.1">
    <property type="nucleotide sequence ID" value="XM_053727723.1"/>
</dbReference>
<evidence type="ECO:0000313" key="2">
    <source>
        <dbReference type="EMBL" id="KAF1761911.1"/>
    </source>
</evidence>
<organism evidence="2 3">
    <name type="scientific">Caenorhabditis remanei</name>
    <name type="common">Caenorhabditis vulgaris</name>
    <dbReference type="NCBI Taxonomy" id="31234"/>
    <lineage>
        <taxon>Eukaryota</taxon>
        <taxon>Metazoa</taxon>
        <taxon>Ecdysozoa</taxon>
        <taxon>Nematoda</taxon>
        <taxon>Chromadorea</taxon>
        <taxon>Rhabditida</taxon>
        <taxon>Rhabditina</taxon>
        <taxon>Rhabditomorpha</taxon>
        <taxon>Rhabditoidea</taxon>
        <taxon>Rhabditidae</taxon>
        <taxon>Peloderinae</taxon>
        <taxon>Caenorhabditis</taxon>
    </lineage>
</organism>
<dbReference type="GeneID" id="9802755"/>